<dbReference type="Proteomes" id="UP000035058">
    <property type="component" value="Unassembled WGS sequence"/>
</dbReference>
<proteinExistence type="predicted"/>
<name>K6VUN9_9ACTN</name>
<gene>
    <name evidence="1" type="ORF">GONAM_11_01280</name>
</gene>
<organism evidence="1 2">
    <name type="scientific">Gordonia namibiensis NBRC 108229</name>
    <dbReference type="NCBI Taxonomy" id="1208314"/>
    <lineage>
        <taxon>Bacteria</taxon>
        <taxon>Bacillati</taxon>
        <taxon>Actinomycetota</taxon>
        <taxon>Actinomycetes</taxon>
        <taxon>Mycobacteriales</taxon>
        <taxon>Gordoniaceae</taxon>
        <taxon>Gordonia</taxon>
    </lineage>
</organism>
<keyword evidence="2" id="KW-1185">Reference proteome</keyword>
<evidence type="ECO:0000313" key="1">
    <source>
        <dbReference type="EMBL" id="GAB99948.1"/>
    </source>
</evidence>
<dbReference type="AlphaFoldDB" id="K6VUN9"/>
<reference evidence="1 2" key="1">
    <citation type="submission" date="2012-08" db="EMBL/GenBank/DDBJ databases">
        <title>Whole genome shotgun sequence of Gordonia namibiensis NBRC 108229.</title>
        <authorList>
            <person name="Isaki-Nakamura S."/>
            <person name="Hosoyama A."/>
            <person name="Tsuchikane K."/>
            <person name="Katsumata H."/>
            <person name="Baba S."/>
            <person name="Yamazaki S."/>
            <person name="Fujita N."/>
        </authorList>
    </citation>
    <scope>NUCLEOTIDE SEQUENCE [LARGE SCALE GENOMIC DNA]</scope>
    <source>
        <strain evidence="1 2">NBRC 108229</strain>
    </source>
</reference>
<accession>K6VUN9</accession>
<dbReference type="EMBL" id="BAHE01000011">
    <property type="protein sequence ID" value="GAB99948.1"/>
    <property type="molecule type" value="Genomic_DNA"/>
</dbReference>
<evidence type="ECO:0000313" key="2">
    <source>
        <dbReference type="Proteomes" id="UP000035058"/>
    </source>
</evidence>
<sequence>MVGIPTVAIPGVGGPAAGVAAWAGTVTANDAAIAHPNIATAGRRTRKPWKRVRRSSVEVLDLLMDYLISEW</sequence>
<protein>
    <submittedName>
        <fullName evidence="1">Uncharacterized protein</fullName>
    </submittedName>
</protein>
<comment type="caution">
    <text evidence="1">The sequence shown here is derived from an EMBL/GenBank/DDBJ whole genome shotgun (WGS) entry which is preliminary data.</text>
</comment>